<dbReference type="Proteomes" id="UP000531561">
    <property type="component" value="Unassembled WGS sequence"/>
</dbReference>
<proteinExistence type="predicted"/>
<dbReference type="EMBL" id="JABFCT010000018">
    <property type="protein sequence ID" value="KAF5869105.1"/>
    <property type="molecule type" value="Genomic_DNA"/>
</dbReference>
<protein>
    <submittedName>
        <fullName evidence="1">Uncharacterized protein</fullName>
    </submittedName>
</protein>
<reference evidence="1 2" key="1">
    <citation type="journal article" date="2020" name="Phytopathology">
        <title>A high-quality genome resource of Botrytis fragariae, a new and rapidly spreading fungal pathogen causing strawberry gray mold in the U.S.A.</title>
        <authorList>
            <person name="Wu Y."/>
            <person name="Saski C.A."/>
            <person name="Schnabel G."/>
            <person name="Xiao S."/>
            <person name="Hu M."/>
        </authorList>
    </citation>
    <scope>NUCLEOTIDE SEQUENCE [LARGE SCALE GENOMIC DNA]</scope>
    <source>
        <strain evidence="1 2">BVB16</strain>
    </source>
</reference>
<dbReference type="GeneID" id="59265666"/>
<dbReference type="RefSeq" id="XP_037188054.1">
    <property type="nucleotide sequence ID" value="XM_037341974.1"/>
</dbReference>
<dbReference type="OrthoDB" id="3501661at2759"/>
<keyword evidence="2" id="KW-1185">Reference proteome</keyword>
<evidence type="ECO:0000313" key="1">
    <source>
        <dbReference type="EMBL" id="KAF5869105.1"/>
    </source>
</evidence>
<dbReference type="AlphaFoldDB" id="A0A8H6AKT0"/>
<evidence type="ECO:0000313" key="2">
    <source>
        <dbReference type="Proteomes" id="UP000531561"/>
    </source>
</evidence>
<sequence length="130" mass="15124">MQGQQVAYKRSVTWVRNYLGIIVGLANRLVMQSKQLAALMLTLHHAYGKYTVRRFHSIFSCTKFWEEGFDPRSISSSRYPLHVNLQQVFTDSDCKWHDTSPRNRYRCEKGLSNMEYGSVPDPSNQTLYAI</sequence>
<gene>
    <name evidence="1" type="ORF">Bfra_011648</name>
</gene>
<organism evidence="1 2">
    <name type="scientific">Botrytis fragariae</name>
    <dbReference type="NCBI Taxonomy" id="1964551"/>
    <lineage>
        <taxon>Eukaryota</taxon>
        <taxon>Fungi</taxon>
        <taxon>Dikarya</taxon>
        <taxon>Ascomycota</taxon>
        <taxon>Pezizomycotina</taxon>
        <taxon>Leotiomycetes</taxon>
        <taxon>Helotiales</taxon>
        <taxon>Sclerotiniaceae</taxon>
        <taxon>Botrytis</taxon>
    </lineage>
</organism>
<comment type="caution">
    <text evidence="1">The sequence shown here is derived from an EMBL/GenBank/DDBJ whole genome shotgun (WGS) entry which is preliminary data.</text>
</comment>
<accession>A0A8H6AKT0</accession>
<name>A0A8H6AKT0_9HELO</name>